<dbReference type="EMBL" id="JBHSBB010000029">
    <property type="protein sequence ID" value="MFC4035672.1"/>
    <property type="molecule type" value="Genomic_DNA"/>
</dbReference>
<gene>
    <name evidence="1" type="ORF">ACFO3J_30005</name>
</gene>
<keyword evidence="2" id="KW-1185">Reference proteome</keyword>
<evidence type="ECO:0000313" key="1">
    <source>
        <dbReference type="EMBL" id="MFC4035672.1"/>
    </source>
</evidence>
<dbReference type="Proteomes" id="UP001595765">
    <property type="component" value="Unassembled WGS sequence"/>
</dbReference>
<organism evidence="1 2">
    <name type="scientific">Streptomyces polygonati</name>
    <dbReference type="NCBI Taxonomy" id="1617087"/>
    <lineage>
        <taxon>Bacteria</taxon>
        <taxon>Bacillati</taxon>
        <taxon>Actinomycetota</taxon>
        <taxon>Actinomycetes</taxon>
        <taxon>Kitasatosporales</taxon>
        <taxon>Streptomycetaceae</taxon>
        <taxon>Streptomyces</taxon>
    </lineage>
</organism>
<evidence type="ECO:0000313" key="2">
    <source>
        <dbReference type="Proteomes" id="UP001595765"/>
    </source>
</evidence>
<reference evidence="2" key="1">
    <citation type="journal article" date="2019" name="Int. J. Syst. Evol. Microbiol.">
        <title>The Global Catalogue of Microorganisms (GCM) 10K type strain sequencing project: providing services to taxonomists for standard genome sequencing and annotation.</title>
        <authorList>
            <consortium name="The Broad Institute Genomics Platform"/>
            <consortium name="The Broad Institute Genome Sequencing Center for Infectious Disease"/>
            <person name="Wu L."/>
            <person name="Ma J."/>
        </authorList>
    </citation>
    <scope>NUCLEOTIDE SEQUENCE [LARGE SCALE GENOMIC DNA]</scope>
    <source>
        <strain evidence="2">CGMCC 4.7237</strain>
    </source>
</reference>
<accession>A0ABV8HXC9</accession>
<protein>
    <submittedName>
        <fullName evidence="1">Uncharacterized protein</fullName>
    </submittedName>
</protein>
<dbReference type="RefSeq" id="WP_386436028.1">
    <property type="nucleotide sequence ID" value="NZ_JBHSBB010000029.1"/>
</dbReference>
<comment type="caution">
    <text evidence="1">The sequence shown here is derived from an EMBL/GenBank/DDBJ whole genome shotgun (WGS) entry which is preliminary data.</text>
</comment>
<sequence>MGLLFSAASTAYTGLAFNEQTTQQRQQATADASAQAAQVNVWLDAPLAARADERAIIDNNATLPLYQGTLYFKVGLRNPNGSNKYGIVRLASLGVIAPCTRTTVNLTKAISKDGYGNPIGTLDTLDGLQLSFWDAAGRDWLRDTGLGLASIYQPRLVRASSKQANSLSGKDRWGGAEIPSGIDQLANSLILVQDETSTTKSTLCGMN</sequence>
<proteinExistence type="predicted"/>
<name>A0ABV8HXC9_9ACTN</name>